<keyword evidence="1" id="KW-0472">Membrane</keyword>
<dbReference type="AlphaFoldDB" id="A0A1W9NXX7"/>
<feature type="signal peptide" evidence="2">
    <location>
        <begin position="1"/>
        <end position="25"/>
    </location>
</feature>
<evidence type="ECO:0000313" key="4">
    <source>
        <dbReference type="Proteomes" id="UP000192520"/>
    </source>
</evidence>
<evidence type="ECO:0000256" key="2">
    <source>
        <dbReference type="SAM" id="SignalP"/>
    </source>
</evidence>
<keyword evidence="1" id="KW-1133">Transmembrane helix</keyword>
<feature type="transmembrane region" description="Helical" evidence="1">
    <location>
        <begin position="94"/>
        <end position="116"/>
    </location>
</feature>
<protein>
    <submittedName>
        <fullName evidence="3">Uncharacterized protein</fullName>
    </submittedName>
</protein>
<dbReference type="EMBL" id="MZGJ01000011">
    <property type="protein sequence ID" value="OQX50978.1"/>
    <property type="molecule type" value="Genomic_DNA"/>
</dbReference>
<dbReference type="InterPro" id="IPR043993">
    <property type="entry name" value="T4SS_pilin"/>
</dbReference>
<feature type="chain" id="PRO_5012664770" evidence="2">
    <location>
        <begin position="26"/>
        <end position="125"/>
    </location>
</feature>
<proteinExistence type="predicted"/>
<name>A0A1W9NXX7_UNCC3</name>
<evidence type="ECO:0000256" key="1">
    <source>
        <dbReference type="SAM" id="Phobius"/>
    </source>
</evidence>
<comment type="caution">
    <text evidence="3">The sequence shown here is derived from an EMBL/GenBank/DDBJ whole genome shotgun (WGS) entry which is preliminary data.</text>
</comment>
<evidence type="ECO:0000313" key="3">
    <source>
        <dbReference type="EMBL" id="OQX50978.1"/>
    </source>
</evidence>
<dbReference type="Proteomes" id="UP000192520">
    <property type="component" value="Unassembled WGS sequence"/>
</dbReference>
<accession>A0A1W9NXX7</accession>
<dbReference type="Pfam" id="PF18895">
    <property type="entry name" value="T4SS_pilin"/>
    <property type="match status" value="1"/>
</dbReference>
<gene>
    <name evidence="3" type="ORF">B5M47_02340</name>
</gene>
<sequence>MNKEKILALAGIVALLLGAASPVLAAPTQRVPSIQIHWYVGYSDIAEAFGAAVRWGIFFALLVAGLFMIFGGFKYVTAGDDPKNAQAARTMMTNAVIGVIVVASVFLLLKIMVMIIPGLDSIINL</sequence>
<reference evidence="4" key="1">
    <citation type="submission" date="2017-03" db="EMBL/GenBank/DDBJ databases">
        <title>Novel pathways for hydrocarbon cycling and metabolic interdependencies in hydrothermal sediment communities.</title>
        <authorList>
            <person name="Dombrowski N."/>
            <person name="Seitz K."/>
            <person name="Teske A."/>
            <person name="Baker B."/>
        </authorList>
    </citation>
    <scope>NUCLEOTIDE SEQUENCE [LARGE SCALE GENOMIC DNA]</scope>
</reference>
<dbReference type="STRING" id="1968527.B5M47_02340"/>
<organism evidence="3 4">
    <name type="scientific">candidate division CPR3 bacterium 4484_211</name>
    <dbReference type="NCBI Taxonomy" id="1968527"/>
    <lineage>
        <taxon>Bacteria</taxon>
        <taxon>Bacteria division CPR3</taxon>
    </lineage>
</organism>
<keyword evidence="2" id="KW-0732">Signal</keyword>
<keyword evidence="1" id="KW-0812">Transmembrane</keyword>
<feature type="transmembrane region" description="Helical" evidence="1">
    <location>
        <begin position="49"/>
        <end position="73"/>
    </location>
</feature>